<dbReference type="AlphaFoldDB" id="A0A914UN06"/>
<evidence type="ECO:0000256" key="2">
    <source>
        <dbReference type="SAM" id="Coils"/>
    </source>
</evidence>
<evidence type="ECO:0000313" key="3">
    <source>
        <dbReference type="Proteomes" id="UP000887566"/>
    </source>
</evidence>
<sequence>MLALLDLAAGQVDILQMWMFRLAGLPDKGSDWINRGNFFKRIKKLQADVQLLTKRGKKAEQHLLRQAKFSLPSLTASRLPVAGMMLAAANAISNAAVEASNHAINAATARQAEAAARVKTNHMNVIVESLQTSLITMKRRLQNSERQLQEEVRNCDLMNAELLDDLAAMESETISAKDDGKAYSIAMQECILRLQALKVSQGSIDIDGAEPEKNILARIVASLKNVMSDRAATQVKFNTLFELYRFDCLKLARDDWHDLSVTEREQLCQVNTFFCNLHLLANLGEKIIECMALLETAHFGKQVETESCSVISLLRDIAKYFASRSAAKWGVCPKWVTFLLIEQEVNVLPFPSFLGHRFNIMFLLAARIFQARKQLIKFCDLYASDNVVLKTIATRLRNPFICAQLKSLGLIDKLITGPIWRLCESDMHILDLSGQFRELIAWLGANISDPSDFLHGIPPRFSDSANRQGSDECFAALIADSDIGMDDHLPLIVQHVLQSAKRYFELSISEFINSGKYSEGVASDTLRKETVSVLKSNRLPESVFGLTDWLFTHAPNMTMLTRETLVM</sequence>
<dbReference type="Proteomes" id="UP000887566">
    <property type="component" value="Unplaced"/>
</dbReference>
<reference evidence="4" key="1">
    <citation type="submission" date="2022-11" db="UniProtKB">
        <authorList>
            <consortium name="WormBaseParasite"/>
        </authorList>
    </citation>
    <scope>IDENTIFICATION</scope>
</reference>
<feature type="coiled-coil region" evidence="2">
    <location>
        <begin position="127"/>
        <end position="161"/>
    </location>
</feature>
<keyword evidence="1" id="KW-0378">Hydrolase</keyword>
<keyword evidence="1" id="KW-0540">Nuclease</keyword>
<name>A0A914UN06_9BILA</name>
<evidence type="ECO:0000313" key="4">
    <source>
        <dbReference type="WBParaSite" id="PSAMB.scaffold11270size3473.g34008.t1"/>
    </source>
</evidence>
<organism evidence="3 4">
    <name type="scientific">Plectus sambesii</name>
    <dbReference type="NCBI Taxonomy" id="2011161"/>
    <lineage>
        <taxon>Eukaryota</taxon>
        <taxon>Metazoa</taxon>
        <taxon>Ecdysozoa</taxon>
        <taxon>Nematoda</taxon>
        <taxon>Chromadorea</taxon>
        <taxon>Plectida</taxon>
        <taxon>Plectina</taxon>
        <taxon>Plectoidea</taxon>
        <taxon>Plectidae</taxon>
        <taxon>Plectus</taxon>
    </lineage>
</organism>
<keyword evidence="3" id="KW-1185">Reference proteome</keyword>
<accession>A0A914UN06</accession>
<protein>
    <submittedName>
        <fullName evidence="4">Uncharacterized protein</fullName>
    </submittedName>
</protein>
<dbReference type="InterPro" id="IPR022894">
    <property type="entry name" value="Oligoribonuclease"/>
</dbReference>
<dbReference type="WBParaSite" id="PSAMB.scaffold11270size3473.g34008.t1">
    <property type="protein sequence ID" value="PSAMB.scaffold11270size3473.g34008.t1"/>
    <property type="gene ID" value="PSAMB.scaffold11270size3473.g34008"/>
</dbReference>
<dbReference type="PANTHER" id="PTHR11046:SF25">
    <property type="match status" value="1"/>
</dbReference>
<dbReference type="PANTHER" id="PTHR11046">
    <property type="entry name" value="OLIGORIBONUCLEASE, MITOCHONDRIAL"/>
    <property type="match status" value="1"/>
</dbReference>
<proteinExistence type="predicted"/>
<keyword evidence="2" id="KW-0175">Coiled coil</keyword>
<dbReference type="GO" id="GO:0000175">
    <property type="term" value="F:3'-5'-RNA exonuclease activity"/>
    <property type="evidence" value="ECO:0007669"/>
    <property type="project" value="InterPro"/>
</dbReference>
<evidence type="ECO:0000256" key="1">
    <source>
        <dbReference type="ARBA" id="ARBA00022722"/>
    </source>
</evidence>